<gene>
    <name evidence="1" type="ORF">L2E82_44088</name>
</gene>
<name>A0ACB8ZPN9_CICIN</name>
<organism evidence="1 2">
    <name type="scientific">Cichorium intybus</name>
    <name type="common">Chicory</name>
    <dbReference type="NCBI Taxonomy" id="13427"/>
    <lineage>
        <taxon>Eukaryota</taxon>
        <taxon>Viridiplantae</taxon>
        <taxon>Streptophyta</taxon>
        <taxon>Embryophyta</taxon>
        <taxon>Tracheophyta</taxon>
        <taxon>Spermatophyta</taxon>
        <taxon>Magnoliopsida</taxon>
        <taxon>eudicotyledons</taxon>
        <taxon>Gunneridae</taxon>
        <taxon>Pentapetalae</taxon>
        <taxon>asterids</taxon>
        <taxon>campanulids</taxon>
        <taxon>Asterales</taxon>
        <taxon>Asteraceae</taxon>
        <taxon>Cichorioideae</taxon>
        <taxon>Cichorieae</taxon>
        <taxon>Cichoriinae</taxon>
        <taxon>Cichorium</taxon>
    </lineage>
</organism>
<accession>A0ACB8ZPN9</accession>
<evidence type="ECO:0000313" key="1">
    <source>
        <dbReference type="EMBL" id="KAI3699664.1"/>
    </source>
</evidence>
<evidence type="ECO:0000313" key="2">
    <source>
        <dbReference type="Proteomes" id="UP001055811"/>
    </source>
</evidence>
<sequence>MYTLKFSNPKRPTTSTVTPPHLVFNHQRTSQMSQCFTLSAPPSSYIHLFLGFLPFLANQMLRSSTILGNKYQLHMIPTIQRRV</sequence>
<dbReference type="Proteomes" id="UP001055811">
    <property type="component" value="Linkage Group LG08"/>
</dbReference>
<keyword evidence="2" id="KW-1185">Reference proteome</keyword>
<protein>
    <submittedName>
        <fullName evidence="1">Uncharacterized protein</fullName>
    </submittedName>
</protein>
<dbReference type="EMBL" id="CM042016">
    <property type="protein sequence ID" value="KAI3699664.1"/>
    <property type="molecule type" value="Genomic_DNA"/>
</dbReference>
<reference evidence="1 2" key="2">
    <citation type="journal article" date="2022" name="Mol. Ecol. Resour.">
        <title>The genomes of chicory, endive, great burdock and yacon provide insights into Asteraceae paleo-polyploidization history and plant inulin production.</title>
        <authorList>
            <person name="Fan W."/>
            <person name="Wang S."/>
            <person name="Wang H."/>
            <person name="Wang A."/>
            <person name="Jiang F."/>
            <person name="Liu H."/>
            <person name="Zhao H."/>
            <person name="Xu D."/>
            <person name="Zhang Y."/>
        </authorList>
    </citation>
    <scope>NUCLEOTIDE SEQUENCE [LARGE SCALE GENOMIC DNA]</scope>
    <source>
        <strain evidence="2">cv. Punajuju</strain>
        <tissue evidence="1">Leaves</tissue>
    </source>
</reference>
<proteinExistence type="predicted"/>
<reference evidence="2" key="1">
    <citation type="journal article" date="2022" name="Mol. Ecol. Resour.">
        <title>The genomes of chicory, endive, great burdock and yacon provide insights into Asteraceae palaeo-polyploidization history and plant inulin production.</title>
        <authorList>
            <person name="Fan W."/>
            <person name="Wang S."/>
            <person name="Wang H."/>
            <person name="Wang A."/>
            <person name="Jiang F."/>
            <person name="Liu H."/>
            <person name="Zhao H."/>
            <person name="Xu D."/>
            <person name="Zhang Y."/>
        </authorList>
    </citation>
    <scope>NUCLEOTIDE SEQUENCE [LARGE SCALE GENOMIC DNA]</scope>
    <source>
        <strain evidence="2">cv. Punajuju</strain>
    </source>
</reference>
<comment type="caution">
    <text evidence="1">The sequence shown here is derived from an EMBL/GenBank/DDBJ whole genome shotgun (WGS) entry which is preliminary data.</text>
</comment>